<protein>
    <submittedName>
        <fullName evidence="1">Uncharacterized protein</fullName>
    </submittedName>
</protein>
<dbReference type="EMBL" id="MK072043">
    <property type="protein sequence ID" value="AYV77409.1"/>
    <property type="molecule type" value="Genomic_DNA"/>
</dbReference>
<sequence length="302" mass="35226">MSGKISEKEIQDTFYNLMLEVVFDDVEFLKDKNMFDPDVIRYLTKQTILKACSYPRLETLSGKQIVLTDLPLSHIELFVILNKIKQQYAIKKKYTEHTHKIIDMLVDDVMKKQTFLPMFQKINSFFKQNMNDAKEKKVSVEAIRETFYSNMVEQVLINNIVSKEDLEDREPYIFFALSSNVVFQTIINNLNTRGTVHLINGANVTKQNCPQEFSPLFDIVFMIKDKMKEMKLSDDQIRLVRICSSQNENQDVPDDLKELQTREIMNVVGMITEISIRISQIKHFKDIIDDVIKFCLEAQGGK</sequence>
<gene>
    <name evidence="1" type="ORF">Dasosvirus2_5</name>
</gene>
<accession>A0A3G4ZVE9</accession>
<reference evidence="1" key="1">
    <citation type="submission" date="2018-10" db="EMBL/GenBank/DDBJ databases">
        <title>Hidden diversity of soil giant viruses.</title>
        <authorList>
            <person name="Schulz F."/>
            <person name="Alteio L."/>
            <person name="Goudeau D."/>
            <person name="Ryan E.M."/>
            <person name="Malmstrom R.R."/>
            <person name="Blanchard J."/>
            <person name="Woyke T."/>
        </authorList>
    </citation>
    <scope>NUCLEOTIDE SEQUENCE</scope>
    <source>
        <strain evidence="1">DSV1</strain>
    </source>
</reference>
<organism evidence="1">
    <name type="scientific">Dasosvirus sp</name>
    <dbReference type="NCBI Taxonomy" id="2487764"/>
    <lineage>
        <taxon>Viruses</taxon>
        <taxon>Varidnaviria</taxon>
        <taxon>Bamfordvirae</taxon>
        <taxon>Nucleocytoviricota</taxon>
        <taxon>Megaviricetes</taxon>
        <taxon>Imitervirales</taxon>
        <taxon>Mimiviridae</taxon>
        <taxon>Klosneuvirinae</taxon>
    </lineage>
</organism>
<name>A0A3G4ZVE9_9VIRU</name>
<evidence type="ECO:0000313" key="1">
    <source>
        <dbReference type="EMBL" id="AYV77409.1"/>
    </source>
</evidence>
<proteinExistence type="predicted"/>